<gene>
    <name evidence="9" type="ORF">LCGC14_2110830</name>
</gene>
<evidence type="ECO:0000256" key="4">
    <source>
        <dbReference type="ARBA" id="ARBA00022605"/>
    </source>
</evidence>
<comment type="catalytic activity">
    <reaction evidence="7">
        <text>3-phosphoshikimate + phosphoenolpyruvate = 5-O-(1-carboxyvinyl)-3-phosphoshikimate + phosphate</text>
        <dbReference type="Rhea" id="RHEA:21256"/>
        <dbReference type="ChEBI" id="CHEBI:43474"/>
        <dbReference type="ChEBI" id="CHEBI:57701"/>
        <dbReference type="ChEBI" id="CHEBI:58702"/>
        <dbReference type="ChEBI" id="CHEBI:145989"/>
        <dbReference type="EC" id="2.5.1.19"/>
    </reaction>
    <physiologicalReaction direction="left-to-right" evidence="7">
        <dbReference type="Rhea" id="RHEA:21257"/>
    </physiologicalReaction>
</comment>
<dbReference type="InterPro" id="IPR001986">
    <property type="entry name" value="Enolpyruvate_Tfrase_dom"/>
</dbReference>
<dbReference type="GO" id="GO:0009073">
    <property type="term" value="P:aromatic amino acid family biosynthetic process"/>
    <property type="evidence" value="ECO:0007669"/>
    <property type="project" value="UniProtKB-KW"/>
</dbReference>
<dbReference type="InterPro" id="IPR036968">
    <property type="entry name" value="Enolpyruvate_Tfrase_sf"/>
</dbReference>
<dbReference type="AlphaFoldDB" id="A0A0F9H3K1"/>
<evidence type="ECO:0000256" key="3">
    <source>
        <dbReference type="ARBA" id="ARBA00012450"/>
    </source>
</evidence>
<proteinExistence type="inferred from homology"/>
<dbReference type="PANTHER" id="PTHR21090">
    <property type="entry name" value="AROM/DEHYDROQUINATE SYNTHASE"/>
    <property type="match status" value="1"/>
</dbReference>
<dbReference type="PANTHER" id="PTHR21090:SF5">
    <property type="entry name" value="PENTAFUNCTIONAL AROM POLYPEPTIDE"/>
    <property type="match status" value="1"/>
</dbReference>
<evidence type="ECO:0000256" key="2">
    <source>
        <dbReference type="ARBA" id="ARBA00009948"/>
    </source>
</evidence>
<evidence type="ECO:0000259" key="8">
    <source>
        <dbReference type="Pfam" id="PF00275"/>
    </source>
</evidence>
<dbReference type="CDD" id="cd01556">
    <property type="entry name" value="EPSP_synthase"/>
    <property type="match status" value="1"/>
</dbReference>
<dbReference type="PIRSF" id="PIRSF000505">
    <property type="entry name" value="EPSPS"/>
    <property type="match status" value="1"/>
</dbReference>
<dbReference type="InterPro" id="IPR023193">
    <property type="entry name" value="EPSP_synthase_CS"/>
</dbReference>
<comment type="pathway">
    <text evidence="1">Metabolic intermediate biosynthesis; chorismate biosynthesis; chorismate from D-erythrose 4-phosphate and phosphoenolpyruvate: step 6/7.</text>
</comment>
<dbReference type="SUPFAM" id="SSF55205">
    <property type="entry name" value="EPT/RTPC-like"/>
    <property type="match status" value="1"/>
</dbReference>
<keyword evidence="5" id="KW-0808">Transferase</keyword>
<dbReference type="NCBIfam" id="TIGR01356">
    <property type="entry name" value="aroA"/>
    <property type="match status" value="1"/>
</dbReference>
<protein>
    <recommendedName>
        <fullName evidence="3">3-phosphoshikimate 1-carboxyvinyltransferase</fullName>
        <ecNumber evidence="3">2.5.1.19</ecNumber>
    </recommendedName>
</protein>
<dbReference type="EMBL" id="LAZR01026085">
    <property type="protein sequence ID" value="KKL69847.1"/>
    <property type="molecule type" value="Genomic_DNA"/>
</dbReference>
<dbReference type="Pfam" id="PF00275">
    <property type="entry name" value="EPSP_synthase"/>
    <property type="match status" value="1"/>
</dbReference>
<comment type="similarity">
    <text evidence="2">Belongs to the EPSP synthase family.</text>
</comment>
<keyword evidence="6" id="KW-0057">Aromatic amino acid biosynthesis</keyword>
<organism evidence="9">
    <name type="scientific">marine sediment metagenome</name>
    <dbReference type="NCBI Taxonomy" id="412755"/>
    <lineage>
        <taxon>unclassified sequences</taxon>
        <taxon>metagenomes</taxon>
        <taxon>ecological metagenomes</taxon>
    </lineage>
</organism>
<evidence type="ECO:0000256" key="1">
    <source>
        <dbReference type="ARBA" id="ARBA00004811"/>
    </source>
</evidence>
<comment type="caution">
    <text evidence="9">The sequence shown here is derived from an EMBL/GenBank/DDBJ whole genome shotgun (WGS) entry which is preliminary data.</text>
</comment>
<dbReference type="Gene3D" id="3.65.10.10">
    <property type="entry name" value="Enolpyruvate transferase domain"/>
    <property type="match status" value="2"/>
</dbReference>
<evidence type="ECO:0000256" key="5">
    <source>
        <dbReference type="ARBA" id="ARBA00022679"/>
    </source>
</evidence>
<keyword evidence="4" id="KW-0028">Amino-acid biosynthesis</keyword>
<dbReference type="HAMAP" id="MF_00210">
    <property type="entry name" value="EPSP_synth"/>
    <property type="match status" value="1"/>
</dbReference>
<dbReference type="EC" id="2.5.1.19" evidence="3"/>
<name>A0A0F9H3K1_9ZZZZ</name>
<accession>A0A0F9H3K1</accession>
<dbReference type="PROSITE" id="PS00104">
    <property type="entry name" value="EPSP_SYNTHASE_1"/>
    <property type="match status" value="1"/>
</dbReference>
<evidence type="ECO:0000313" key="9">
    <source>
        <dbReference type="EMBL" id="KKL69847.1"/>
    </source>
</evidence>
<sequence>MLEIKPTQKINATVKVPGSKSYTNRALIAASLAAGESVIKNALLSDDTRLMMACLEEVGVSIKGVPEDNALVVKGCEGTIPAREANLFAGNAGTVVRFMTAALTLGKGRYEIDGIERMRNRPVQELLNSLNQLGADVASKENTGCPPVVINASGLRGGTIKMKGSVSSQYISAILLAAPYAMSDVHIIITDDLVSKNYVDMTIDVMSKFGVRVERDSYKEFSIKSGQSYKGCEYMVEPDASSASYFFGAAAIMGGKVRVEGLGENSLQGDASFVDILSKMGCVTRKAEDWLEVEGGKLKGIDIDMIDTPDVVQTLVAVAVFAEGKTRIKNVKNLRYKETDRITALVNELKRIGVKVREYEDGLEIEPSTTLHSAEVSTYNDHRMAMSFALIGLRVRGIKIKNPECVHKTFPDFFERLEKLYN</sequence>
<dbReference type="UniPathway" id="UPA00053">
    <property type="reaction ID" value="UER00089"/>
</dbReference>
<dbReference type="GO" id="GO:0009423">
    <property type="term" value="P:chorismate biosynthetic process"/>
    <property type="evidence" value="ECO:0007669"/>
    <property type="project" value="UniProtKB-UniPathway"/>
</dbReference>
<reference evidence="9" key="1">
    <citation type="journal article" date="2015" name="Nature">
        <title>Complex archaea that bridge the gap between prokaryotes and eukaryotes.</title>
        <authorList>
            <person name="Spang A."/>
            <person name="Saw J.H."/>
            <person name="Jorgensen S.L."/>
            <person name="Zaremba-Niedzwiedzka K."/>
            <person name="Martijn J."/>
            <person name="Lind A.E."/>
            <person name="van Eijk R."/>
            <person name="Schleper C."/>
            <person name="Guy L."/>
            <person name="Ettema T.J."/>
        </authorList>
    </citation>
    <scope>NUCLEOTIDE SEQUENCE</scope>
</reference>
<feature type="domain" description="Enolpyruvate transferase" evidence="8">
    <location>
        <begin position="5"/>
        <end position="417"/>
    </location>
</feature>
<evidence type="ECO:0000256" key="7">
    <source>
        <dbReference type="ARBA" id="ARBA00044633"/>
    </source>
</evidence>
<dbReference type="GO" id="GO:0003866">
    <property type="term" value="F:3-phosphoshikimate 1-carboxyvinyltransferase activity"/>
    <property type="evidence" value="ECO:0007669"/>
    <property type="project" value="UniProtKB-EC"/>
</dbReference>
<evidence type="ECO:0000256" key="6">
    <source>
        <dbReference type="ARBA" id="ARBA00023141"/>
    </source>
</evidence>
<dbReference type="PROSITE" id="PS00885">
    <property type="entry name" value="EPSP_SYNTHASE_2"/>
    <property type="match status" value="1"/>
</dbReference>
<dbReference type="GO" id="GO:0008652">
    <property type="term" value="P:amino acid biosynthetic process"/>
    <property type="evidence" value="ECO:0007669"/>
    <property type="project" value="UniProtKB-KW"/>
</dbReference>
<dbReference type="InterPro" id="IPR013792">
    <property type="entry name" value="RNA3'P_cycl/enolpyr_Trfase_a/b"/>
</dbReference>
<dbReference type="InterPro" id="IPR006264">
    <property type="entry name" value="EPSP_synthase"/>
</dbReference>